<dbReference type="GO" id="GO:0015833">
    <property type="term" value="P:peptide transport"/>
    <property type="evidence" value="ECO:0007669"/>
    <property type="project" value="TreeGrafter"/>
</dbReference>
<feature type="domain" description="Solute-binding protein family 5" evidence="6">
    <location>
        <begin position="129"/>
        <end position="502"/>
    </location>
</feature>
<reference evidence="7" key="1">
    <citation type="submission" date="2018-05" db="EMBL/GenBank/DDBJ databases">
        <authorList>
            <person name="Lanie J.A."/>
            <person name="Ng W.-L."/>
            <person name="Kazmierczak K.M."/>
            <person name="Andrzejewski T.M."/>
            <person name="Davidsen T.M."/>
            <person name="Wayne K.J."/>
            <person name="Tettelin H."/>
            <person name="Glass J.I."/>
            <person name="Rusch D."/>
            <person name="Podicherti R."/>
            <person name="Tsui H.-C.T."/>
            <person name="Winkler M.E."/>
        </authorList>
    </citation>
    <scope>NUCLEOTIDE SEQUENCE</scope>
</reference>
<dbReference type="InterPro" id="IPR000914">
    <property type="entry name" value="SBP_5_dom"/>
</dbReference>
<keyword evidence="3" id="KW-0813">Transport</keyword>
<dbReference type="InterPro" id="IPR030678">
    <property type="entry name" value="Peptide/Ni-bd"/>
</dbReference>
<dbReference type="PANTHER" id="PTHR30290">
    <property type="entry name" value="PERIPLASMIC BINDING COMPONENT OF ABC TRANSPORTER"/>
    <property type="match status" value="1"/>
</dbReference>
<dbReference type="PROSITE" id="PS01040">
    <property type="entry name" value="SBP_BACTERIAL_5"/>
    <property type="match status" value="1"/>
</dbReference>
<evidence type="ECO:0000256" key="5">
    <source>
        <dbReference type="SAM" id="MobiDB-lite"/>
    </source>
</evidence>
<comment type="similarity">
    <text evidence="2">Belongs to the bacterial solute-binding protein 5 family.</text>
</comment>
<gene>
    <name evidence="7" type="ORF">METZ01_LOCUS59708</name>
</gene>
<organism evidence="7">
    <name type="scientific">marine metagenome</name>
    <dbReference type="NCBI Taxonomy" id="408172"/>
    <lineage>
        <taxon>unclassified sequences</taxon>
        <taxon>metagenomes</taxon>
        <taxon>ecological metagenomes</taxon>
    </lineage>
</organism>
<dbReference type="Pfam" id="PF00496">
    <property type="entry name" value="SBP_bac_5"/>
    <property type="match status" value="1"/>
</dbReference>
<evidence type="ECO:0000259" key="6">
    <source>
        <dbReference type="Pfam" id="PF00496"/>
    </source>
</evidence>
<comment type="subcellular location">
    <subcellularLocation>
        <location evidence="1">Cell envelope</location>
    </subcellularLocation>
</comment>
<dbReference type="GO" id="GO:0030313">
    <property type="term" value="C:cell envelope"/>
    <property type="evidence" value="ECO:0007669"/>
    <property type="project" value="UniProtKB-SubCell"/>
</dbReference>
<dbReference type="Gene3D" id="3.10.105.10">
    <property type="entry name" value="Dipeptide-binding Protein, Domain 3"/>
    <property type="match status" value="1"/>
</dbReference>
<evidence type="ECO:0000256" key="3">
    <source>
        <dbReference type="ARBA" id="ARBA00022448"/>
    </source>
</evidence>
<dbReference type="InterPro" id="IPR039424">
    <property type="entry name" value="SBP_5"/>
</dbReference>
<dbReference type="AlphaFoldDB" id="A0A381STX8"/>
<dbReference type="PIRSF" id="PIRSF002741">
    <property type="entry name" value="MppA"/>
    <property type="match status" value="1"/>
</dbReference>
<protein>
    <recommendedName>
        <fullName evidence="6">Solute-binding protein family 5 domain-containing protein</fullName>
    </recommendedName>
</protein>
<dbReference type="EMBL" id="UINC01003499">
    <property type="protein sequence ID" value="SVA06854.1"/>
    <property type="molecule type" value="Genomic_DNA"/>
</dbReference>
<dbReference type="SUPFAM" id="SSF53850">
    <property type="entry name" value="Periplasmic binding protein-like II"/>
    <property type="match status" value="1"/>
</dbReference>
<dbReference type="GO" id="GO:1904680">
    <property type="term" value="F:peptide transmembrane transporter activity"/>
    <property type="evidence" value="ECO:0007669"/>
    <property type="project" value="TreeGrafter"/>
</dbReference>
<sequence length="584" mass="64948">MAYQQKKMTKKHLNLRRNMFIGMVACLAFILTVACSGDSGSEADKPLSTSTPPPSRATKPNIAPELQTSEDVADDTGGTAPRQGGVFNTLWSDPPTIDPHLVTDGTSYGVVIEVFSGLVRLGSNPVNPFEPDLAESWSVLENGTVYEFKLRKDLKFSNGDPVTAQDFKWSFERAAHPDTASTVAEEFLGDIVGIKEIVEGTATTAEGIEVVDERTLRLTIDAPKAYFIAKLTYPTAFVLNKSNVESLGRKWTDKPVSTGPFNLKEYRIGQRIRLERNNNYWGRLAYLDEVVFNLAGGVSMAMYENDEIDITSVGLADLERVQDPTEDINRDLVEVPPNFAVSYVGFNMKEPPFDDAAFRQALNHSVDKQLIADQVFSNLVKPAYGIIPPGFPGFSPDIDGLEFDPQLAKDLLAQSAYADPTKRPRIILTVPGTGGSPGLTTEVVADMWRQNLGIEIEIQQVEWATYIQDLHRGRLQAWSGLSWQADYPDPQTFIDVLFRSNSAINYGGYANDQVDEYVVSAQTEQDATKRVKFYNDAEQIVVSEAAWLPLWWGVDSKALVKPWIKDYVFSSMTIPKFKNVWIDK</sequence>
<dbReference type="Gene3D" id="3.40.190.10">
    <property type="entry name" value="Periplasmic binding protein-like II"/>
    <property type="match status" value="1"/>
</dbReference>
<dbReference type="Gene3D" id="3.90.76.10">
    <property type="entry name" value="Dipeptide-binding Protein, Domain 1"/>
    <property type="match status" value="1"/>
</dbReference>
<name>A0A381STX8_9ZZZZ</name>
<dbReference type="CDD" id="cd08504">
    <property type="entry name" value="PBP2_OppA"/>
    <property type="match status" value="1"/>
</dbReference>
<feature type="region of interest" description="Disordered" evidence="5">
    <location>
        <begin position="41"/>
        <end position="91"/>
    </location>
</feature>
<dbReference type="InterPro" id="IPR023765">
    <property type="entry name" value="SBP_5_CS"/>
</dbReference>
<dbReference type="GO" id="GO:0042597">
    <property type="term" value="C:periplasmic space"/>
    <property type="evidence" value="ECO:0007669"/>
    <property type="project" value="UniProtKB-ARBA"/>
</dbReference>
<proteinExistence type="inferred from homology"/>
<dbReference type="GO" id="GO:0043190">
    <property type="term" value="C:ATP-binding cassette (ABC) transporter complex"/>
    <property type="evidence" value="ECO:0007669"/>
    <property type="project" value="InterPro"/>
</dbReference>
<evidence type="ECO:0000256" key="4">
    <source>
        <dbReference type="ARBA" id="ARBA00022729"/>
    </source>
</evidence>
<dbReference type="PROSITE" id="PS51257">
    <property type="entry name" value="PROKAR_LIPOPROTEIN"/>
    <property type="match status" value="1"/>
</dbReference>
<evidence type="ECO:0000256" key="2">
    <source>
        <dbReference type="ARBA" id="ARBA00005695"/>
    </source>
</evidence>
<evidence type="ECO:0000313" key="7">
    <source>
        <dbReference type="EMBL" id="SVA06854.1"/>
    </source>
</evidence>
<dbReference type="PANTHER" id="PTHR30290:SF10">
    <property type="entry name" value="PERIPLASMIC OLIGOPEPTIDE-BINDING PROTEIN-RELATED"/>
    <property type="match status" value="1"/>
</dbReference>
<accession>A0A381STX8</accession>
<evidence type="ECO:0000256" key="1">
    <source>
        <dbReference type="ARBA" id="ARBA00004196"/>
    </source>
</evidence>
<keyword evidence="4" id="KW-0732">Signal</keyword>